<evidence type="ECO:0000256" key="2">
    <source>
        <dbReference type="ARBA" id="ARBA00023015"/>
    </source>
</evidence>
<dbReference type="GO" id="GO:0016987">
    <property type="term" value="F:sigma factor activity"/>
    <property type="evidence" value="ECO:0007669"/>
    <property type="project" value="UniProtKB-KW"/>
</dbReference>
<dbReference type="PANTHER" id="PTHR43133:SF8">
    <property type="entry name" value="RNA POLYMERASE SIGMA FACTOR HI_1459-RELATED"/>
    <property type="match status" value="1"/>
</dbReference>
<organism evidence="9 10">
    <name type="scientific">Flavobacterium chilense</name>
    <dbReference type="NCBI Taxonomy" id="946677"/>
    <lineage>
        <taxon>Bacteria</taxon>
        <taxon>Pseudomonadati</taxon>
        <taxon>Bacteroidota</taxon>
        <taxon>Flavobacteriia</taxon>
        <taxon>Flavobacteriales</taxon>
        <taxon>Flavobacteriaceae</taxon>
        <taxon>Flavobacterium</taxon>
    </lineage>
</organism>
<dbReference type="PROSITE" id="PS01063">
    <property type="entry name" value="SIGMA70_ECF"/>
    <property type="match status" value="1"/>
</dbReference>
<dbReference type="InterPro" id="IPR013249">
    <property type="entry name" value="RNA_pol_sigma70_r4_t2"/>
</dbReference>
<feature type="domain" description="RNA polymerase sigma-70 region 2" evidence="7">
    <location>
        <begin position="16"/>
        <end position="82"/>
    </location>
</feature>
<keyword evidence="2 6" id="KW-0805">Transcription regulation</keyword>
<keyword evidence="4 6" id="KW-0238">DNA-binding</keyword>
<dbReference type="InterPro" id="IPR013324">
    <property type="entry name" value="RNA_pol_sigma_r3/r4-like"/>
</dbReference>
<dbReference type="EMBL" id="FRBT01000012">
    <property type="protein sequence ID" value="SHM88419.1"/>
    <property type="molecule type" value="Genomic_DNA"/>
</dbReference>
<sequence length="193" mass="22860">MEVIKENSKIVLEKWVNQFSDELFSWALYKTSSKETAEDLVQETFLAAFNKIDTFQGKSQPKTWLFSILNNKVIDYYRLSARTTKQTFSISENSGYELSDGLFNETENWKNNDINPIWNQDEELLDNPEFNNVMQDCMEDLPQKWKFALTSKYLTDKKADEICQELEITVSNYWQIVHRAKLLLKKCLEIKWL</sequence>
<dbReference type="InterPro" id="IPR014284">
    <property type="entry name" value="RNA_pol_sigma-70_dom"/>
</dbReference>
<dbReference type="SUPFAM" id="SSF88946">
    <property type="entry name" value="Sigma2 domain of RNA polymerase sigma factors"/>
    <property type="match status" value="1"/>
</dbReference>
<dbReference type="InterPro" id="IPR013325">
    <property type="entry name" value="RNA_pol_sigma_r2"/>
</dbReference>
<name>A0A1M7MC48_9FLAO</name>
<keyword evidence="10" id="KW-1185">Reference proteome</keyword>
<dbReference type="Pfam" id="PF08281">
    <property type="entry name" value="Sigma70_r4_2"/>
    <property type="match status" value="1"/>
</dbReference>
<reference evidence="10" key="1">
    <citation type="submission" date="2016-11" db="EMBL/GenBank/DDBJ databases">
        <authorList>
            <person name="Varghese N."/>
            <person name="Submissions S."/>
        </authorList>
    </citation>
    <scope>NUCLEOTIDE SEQUENCE [LARGE SCALE GENOMIC DNA]</scope>
    <source>
        <strain evidence="10">DSM 24724</strain>
    </source>
</reference>
<protein>
    <recommendedName>
        <fullName evidence="6">RNA polymerase sigma factor</fullName>
    </recommendedName>
</protein>
<dbReference type="Proteomes" id="UP000184028">
    <property type="component" value="Unassembled WGS sequence"/>
</dbReference>
<keyword evidence="5 6" id="KW-0804">Transcription</keyword>
<evidence type="ECO:0000259" key="7">
    <source>
        <dbReference type="Pfam" id="PF04542"/>
    </source>
</evidence>
<evidence type="ECO:0000256" key="3">
    <source>
        <dbReference type="ARBA" id="ARBA00023082"/>
    </source>
</evidence>
<dbReference type="STRING" id="946677.SAMN05444484_11222"/>
<evidence type="ECO:0000313" key="9">
    <source>
        <dbReference type="EMBL" id="SHM88419.1"/>
    </source>
</evidence>
<dbReference type="NCBIfam" id="TIGR02937">
    <property type="entry name" value="sigma70-ECF"/>
    <property type="match status" value="1"/>
</dbReference>
<dbReference type="GO" id="GO:0006352">
    <property type="term" value="P:DNA-templated transcription initiation"/>
    <property type="evidence" value="ECO:0007669"/>
    <property type="project" value="InterPro"/>
</dbReference>
<evidence type="ECO:0000259" key="8">
    <source>
        <dbReference type="Pfam" id="PF08281"/>
    </source>
</evidence>
<evidence type="ECO:0000256" key="5">
    <source>
        <dbReference type="ARBA" id="ARBA00023163"/>
    </source>
</evidence>
<accession>A0A1M7MC48</accession>
<dbReference type="GO" id="GO:0003677">
    <property type="term" value="F:DNA binding"/>
    <property type="evidence" value="ECO:0007669"/>
    <property type="project" value="UniProtKB-KW"/>
</dbReference>
<proteinExistence type="inferred from homology"/>
<evidence type="ECO:0000256" key="6">
    <source>
        <dbReference type="RuleBase" id="RU000716"/>
    </source>
</evidence>
<evidence type="ECO:0000256" key="1">
    <source>
        <dbReference type="ARBA" id="ARBA00010641"/>
    </source>
</evidence>
<dbReference type="Gene3D" id="1.10.1740.10">
    <property type="match status" value="1"/>
</dbReference>
<dbReference type="InterPro" id="IPR036388">
    <property type="entry name" value="WH-like_DNA-bd_sf"/>
</dbReference>
<dbReference type="SUPFAM" id="SSF88659">
    <property type="entry name" value="Sigma3 and sigma4 domains of RNA polymerase sigma factors"/>
    <property type="match status" value="1"/>
</dbReference>
<dbReference type="Gene3D" id="1.10.10.10">
    <property type="entry name" value="Winged helix-like DNA-binding domain superfamily/Winged helix DNA-binding domain"/>
    <property type="match status" value="1"/>
</dbReference>
<gene>
    <name evidence="9" type="ORF">SAMN05444484_11222</name>
</gene>
<dbReference type="InterPro" id="IPR007627">
    <property type="entry name" value="RNA_pol_sigma70_r2"/>
</dbReference>
<feature type="domain" description="RNA polymerase sigma factor 70 region 4 type 2" evidence="8">
    <location>
        <begin position="134"/>
        <end position="183"/>
    </location>
</feature>
<dbReference type="InterPro" id="IPR000838">
    <property type="entry name" value="RNA_pol_sigma70_ECF_CS"/>
</dbReference>
<dbReference type="PANTHER" id="PTHR43133">
    <property type="entry name" value="RNA POLYMERASE ECF-TYPE SIGMA FACTO"/>
    <property type="match status" value="1"/>
</dbReference>
<evidence type="ECO:0000313" key="10">
    <source>
        <dbReference type="Proteomes" id="UP000184028"/>
    </source>
</evidence>
<dbReference type="InterPro" id="IPR039425">
    <property type="entry name" value="RNA_pol_sigma-70-like"/>
</dbReference>
<keyword evidence="3 6" id="KW-0731">Sigma factor</keyword>
<evidence type="ECO:0000256" key="4">
    <source>
        <dbReference type="ARBA" id="ARBA00023125"/>
    </source>
</evidence>
<dbReference type="AlphaFoldDB" id="A0A1M7MC48"/>
<comment type="similarity">
    <text evidence="1 6">Belongs to the sigma-70 factor family. ECF subfamily.</text>
</comment>
<dbReference type="RefSeq" id="WP_073075483.1">
    <property type="nucleotide sequence ID" value="NZ_FRBT01000012.1"/>
</dbReference>
<dbReference type="Pfam" id="PF04542">
    <property type="entry name" value="Sigma70_r2"/>
    <property type="match status" value="1"/>
</dbReference>